<keyword evidence="3" id="KW-1185">Reference proteome</keyword>
<dbReference type="GO" id="GO:0008333">
    <property type="term" value="P:endosome to lysosome transport"/>
    <property type="evidence" value="ECO:0007669"/>
    <property type="project" value="TreeGrafter"/>
</dbReference>
<dbReference type="OrthoDB" id="70570at2759"/>
<dbReference type="AlphaFoldDB" id="A0A9Q1ERN3"/>
<evidence type="ECO:0000256" key="1">
    <source>
        <dbReference type="SAM" id="Phobius"/>
    </source>
</evidence>
<sequence length="125" mass="13788">MTDQLASTKENLQRILAVQSCFGPNGMRLKKPGRVLVGEGHLMKLCRRRPEPRVFFLLSDILVYGSILVLGRCVVILTGMTDQLASTKENLQRILAVQSCFGPNGMPLKKPGRVLVGEGHLMKLS</sequence>
<accession>A0A9Q1ERN3</accession>
<dbReference type="EMBL" id="JAINUF010000013">
    <property type="protein sequence ID" value="KAJ8343664.1"/>
    <property type="molecule type" value="Genomic_DNA"/>
</dbReference>
<keyword evidence="1" id="KW-1133">Transmembrane helix</keyword>
<evidence type="ECO:0000313" key="3">
    <source>
        <dbReference type="Proteomes" id="UP001152622"/>
    </source>
</evidence>
<keyword evidence="1" id="KW-0812">Transmembrane</keyword>
<comment type="caution">
    <text evidence="2">The sequence shown here is derived from an EMBL/GenBank/DDBJ whole genome shotgun (WGS) entry which is preliminary data.</text>
</comment>
<dbReference type="GO" id="GO:0035091">
    <property type="term" value="F:phosphatidylinositol binding"/>
    <property type="evidence" value="ECO:0007669"/>
    <property type="project" value="TreeGrafter"/>
</dbReference>
<reference evidence="2" key="1">
    <citation type="journal article" date="2023" name="Science">
        <title>Genome structures resolve the early diversification of teleost fishes.</title>
        <authorList>
            <person name="Parey E."/>
            <person name="Louis A."/>
            <person name="Montfort J."/>
            <person name="Bouchez O."/>
            <person name="Roques C."/>
            <person name="Iampietro C."/>
            <person name="Lluch J."/>
            <person name="Castinel A."/>
            <person name="Donnadieu C."/>
            <person name="Desvignes T."/>
            <person name="Floi Bucao C."/>
            <person name="Jouanno E."/>
            <person name="Wen M."/>
            <person name="Mejri S."/>
            <person name="Dirks R."/>
            <person name="Jansen H."/>
            <person name="Henkel C."/>
            <person name="Chen W.J."/>
            <person name="Zahm M."/>
            <person name="Cabau C."/>
            <person name="Klopp C."/>
            <person name="Thompson A.W."/>
            <person name="Robinson-Rechavi M."/>
            <person name="Braasch I."/>
            <person name="Lecointre G."/>
            <person name="Bobe J."/>
            <person name="Postlethwait J.H."/>
            <person name="Berthelot C."/>
            <person name="Roest Crollius H."/>
            <person name="Guiguen Y."/>
        </authorList>
    </citation>
    <scope>NUCLEOTIDE SEQUENCE</scope>
    <source>
        <strain evidence="2">WJC10195</strain>
    </source>
</reference>
<dbReference type="PANTHER" id="PTHR46280:SF2">
    <property type="entry name" value="PLECKSTRIN HOMOLOGY DOMAIN-CONTAINING FAMILY F MEMBER 1"/>
    <property type="match status" value="1"/>
</dbReference>
<feature type="transmembrane region" description="Helical" evidence="1">
    <location>
        <begin position="54"/>
        <end position="77"/>
    </location>
</feature>
<dbReference type="InterPro" id="IPR051765">
    <property type="entry name" value="PH_domain-containing_F"/>
</dbReference>
<dbReference type="Gene3D" id="2.30.29.30">
    <property type="entry name" value="Pleckstrin-homology domain (PH domain)/Phosphotyrosine-binding domain (PTB)"/>
    <property type="match status" value="1"/>
</dbReference>
<dbReference type="GO" id="GO:0005769">
    <property type="term" value="C:early endosome"/>
    <property type="evidence" value="ECO:0007669"/>
    <property type="project" value="TreeGrafter"/>
</dbReference>
<organism evidence="2 3">
    <name type="scientific">Synaphobranchus kaupii</name>
    <name type="common">Kaup's arrowtooth eel</name>
    <dbReference type="NCBI Taxonomy" id="118154"/>
    <lineage>
        <taxon>Eukaryota</taxon>
        <taxon>Metazoa</taxon>
        <taxon>Chordata</taxon>
        <taxon>Craniata</taxon>
        <taxon>Vertebrata</taxon>
        <taxon>Euteleostomi</taxon>
        <taxon>Actinopterygii</taxon>
        <taxon>Neopterygii</taxon>
        <taxon>Teleostei</taxon>
        <taxon>Anguilliformes</taxon>
        <taxon>Synaphobranchidae</taxon>
        <taxon>Synaphobranchus</taxon>
    </lineage>
</organism>
<gene>
    <name evidence="2" type="ORF">SKAU_G00309930</name>
</gene>
<dbReference type="InterPro" id="IPR011993">
    <property type="entry name" value="PH-like_dom_sf"/>
</dbReference>
<protein>
    <submittedName>
        <fullName evidence="2">Uncharacterized protein</fullName>
    </submittedName>
</protein>
<dbReference type="PANTHER" id="PTHR46280">
    <property type="entry name" value="PLECKSTRIN HOMOLOGY DOMAIN-CONTAINING FAMILY F MEMBER 2-RELATED"/>
    <property type="match status" value="1"/>
</dbReference>
<evidence type="ECO:0000313" key="2">
    <source>
        <dbReference type="EMBL" id="KAJ8343664.1"/>
    </source>
</evidence>
<name>A0A9Q1ERN3_SYNKA</name>
<dbReference type="Proteomes" id="UP001152622">
    <property type="component" value="Chromosome 13"/>
</dbReference>
<keyword evidence="1" id="KW-0472">Membrane</keyword>
<proteinExistence type="predicted"/>
<dbReference type="GO" id="GO:0007032">
    <property type="term" value="P:endosome organization"/>
    <property type="evidence" value="ECO:0007669"/>
    <property type="project" value="TreeGrafter"/>
</dbReference>
<dbReference type="SUPFAM" id="SSF50729">
    <property type="entry name" value="PH domain-like"/>
    <property type="match status" value="1"/>
</dbReference>